<feature type="signal peptide" evidence="3">
    <location>
        <begin position="1"/>
        <end position="21"/>
    </location>
</feature>
<dbReference type="OrthoDB" id="10261598at2759"/>
<dbReference type="GO" id="GO:0004531">
    <property type="term" value="F:deoxyribonuclease II activity"/>
    <property type="evidence" value="ECO:0007669"/>
    <property type="project" value="InterPro"/>
</dbReference>
<dbReference type="EMBL" id="KL367474">
    <property type="protein sequence ID" value="KFD73340.1"/>
    <property type="molecule type" value="Genomic_DNA"/>
</dbReference>
<evidence type="ECO:0000256" key="3">
    <source>
        <dbReference type="SAM" id="SignalP"/>
    </source>
</evidence>
<dbReference type="InterPro" id="IPR004947">
    <property type="entry name" value="DNase_II"/>
</dbReference>
<comment type="similarity">
    <text evidence="1">Belongs to the DNase II family.</text>
</comment>
<keyword evidence="3" id="KW-0732">Signal</keyword>
<organism evidence="4 6">
    <name type="scientific">Trichuris suis</name>
    <name type="common">pig whipworm</name>
    <dbReference type="NCBI Taxonomy" id="68888"/>
    <lineage>
        <taxon>Eukaryota</taxon>
        <taxon>Metazoa</taxon>
        <taxon>Ecdysozoa</taxon>
        <taxon>Nematoda</taxon>
        <taxon>Enoplea</taxon>
        <taxon>Dorylaimia</taxon>
        <taxon>Trichinellida</taxon>
        <taxon>Trichuridae</taxon>
        <taxon>Trichuris</taxon>
    </lineage>
</organism>
<reference evidence="4 6" key="1">
    <citation type="journal article" date="2014" name="Nat. Genet.">
        <title>Genome and transcriptome of the porcine whipworm Trichuris suis.</title>
        <authorList>
            <person name="Jex A.R."/>
            <person name="Nejsum P."/>
            <person name="Schwarz E.M."/>
            <person name="Hu L."/>
            <person name="Young N.D."/>
            <person name="Hall R.S."/>
            <person name="Korhonen P.K."/>
            <person name="Liao S."/>
            <person name="Thamsborg S."/>
            <person name="Xia J."/>
            <person name="Xu P."/>
            <person name="Wang S."/>
            <person name="Scheerlinck J.P."/>
            <person name="Hofmann A."/>
            <person name="Sternberg P.W."/>
            <person name="Wang J."/>
            <person name="Gasser R.B."/>
        </authorList>
    </citation>
    <scope>NUCLEOTIDE SEQUENCE [LARGE SCALE GENOMIC DNA]</scope>
    <source>
        <strain evidence="5">DCEP-RM93F</strain>
        <strain evidence="4">DCEP-RM93M</strain>
    </source>
</reference>
<dbReference type="AlphaFoldDB" id="A0A085MB81"/>
<keyword evidence="2" id="KW-0378">Hydrolase</keyword>
<feature type="chain" id="PRO_5010405250" evidence="3">
    <location>
        <begin position="22"/>
        <end position="358"/>
    </location>
</feature>
<dbReference type="Proteomes" id="UP000030764">
    <property type="component" value="Unassembled WGS sequence"/>
</dbReference>
<evidence type="ECO:0000256" key="1">
    <source>
        <dbReference type="ARBA" id="ARBA00007527"/>
    </source>
</evidence>
<name>A0A085MB81_9BILA</name>
<dbReference type="GO" id="GO:0006309">
    <property type="term" value="P:apoptotic DNA fragmentation"/>
    <property type="evidence" value="ECO:0007669"/>
    <property type="project" value="TreeGrafter"/>
</dbReference>
<dbReference type="PANTHER" id="PTHR10858:SF23">
    <property type="entry name" value="DEOXYRIBONUCLEASE II"/>
    <property type="match status" value="1"/>
</dbReference>
<accession>A0A085MB81</accession>
<dbReference type="EMBL" id="KL363207">
    <property type="protein sequence ID" value="KFD54477.1"/>
    <property type="molecule type" value="Genomic_DNA"/>
</dbReference>
<evidence type="ECO:0000313" key="6">
    <source>
        <dbReference type="Proteomes" id="UP000030764"/>
    </source>
</evidence>
<evidence type="ECO:0000256" key="2">
    <source>
        <dbReference type="ARBA" id="ARBA00022801"/>
    </source>
</evidence>
<dbReference type="Pfam" id="PF03265">
    <property type="entry name" value="DNase_II"/>
    <property type="match status" value="1"/>
</dbReference>
<gene>
    <name evidence="4" type="ORF">M513_04624</name>
    <name evidence="5" type="ORF">M514_04624</name>
</gene>
<proteinExistence type="inferred from homology"/>
<evidence type="ECO:0000313" key="5">
    <source>
        <dbReference type="EMBL" id="KFD73340.1"/>
    </source>
</evidence>
<protein>
    <submittedName>
        <fullName evidence="4">Uncharacterized protein</fullName>
    </submittedName>
</protein>
<evidence type="ECO:0000313" key="4">
    <source>
        <dbReference type="EMBL" id="KFD54477.1"/>
    </source>
</evidence>
<sequence>MNLRLVYIQILLLWCVTIVHTAPLQCKNAAKADISWAVFYVVPQKQAARAIYAAPAPAWEQQEVDLTPVDGALGELFTPFFTAQTKPTYNLIAYSNFPPLFRAPVSKSSPAKGVLGYTDGNGWWLVHSIEQWPDMTGTAFTAPAAGSAGLIVCLSIPFTSLKEWATVLNFEDPVVYYYHSSTPPAATSIGNIKELNDLTKKSSPVVYPPFVKSMTFTTVGASGALTTFVGKAAKAFIDIYSKHLANKVLKQSLIVWSDQTKGAKLASYCSGKYKVENVKPGQTIKVDSVDVKRSEDTSNWAVSKDAGATAVFCTSDAVRTTAWKTVPGGAVCLQQQQLQTLFSAVANTAEIEKCPSSG</sequence>
<keyword evidence="6" id="KW-1185">Reference proteome</keyword>
<dbReference type="Proteomes" id="UP000030758">
    <property type="component" value="Unassembled WGS sequence"/>
</dbReference>
<dbReference type="PANTHER" id="PTHR10858">
    <property type="entry name" value="DEOXYRIBONUCLEASE II"/>
    <property type="match status" value="1"/>
</dbReference>